<name>A0ABP4UYA7_9ACTN</name>
<protein>
    <submittedName>
        <fullName evidence="1">Uncharacterized protein</fullName>
    </submittedName>
</protein>
<sequence length="119" mass="12428">MSGPAEGGQQFGTGLISGQFAVRLAAENCQFGRGQVHSGHAVPGNNASECLISGGANAGGQGVLLASSSALFYLLRKDWLVLEHLGETLRYEDGERRWPARLRAESSGLAEVRGTSAGQ</sequence>
<reference evidence="2" key="1">
    <citation type="journal article" date="2019" name="Int. J. Syst. Evol. Microbiol.">
        <title>The Global Catalogue of Microorganisms (GCM) 10K type strain sequencing project: providing services to taxonomists for standard genome sequencing and annotation.</title>
        <authorList>
            <consortium name="The Broad Institute Genomics Platform"/>
            <consortium name="The Broad Institute Genome Sequencing Center for Infectious Disease"/>
            <person name="Wu L."/>
            <person name="Ma J."/>
        </authorList>
    </citation>
    <scope>NUCLEOTIDE SEQUENCE [LARGE SCALE GENOMIC DNA]</scope>
    <source>
        <strain evidence="2">JCM 16002</strain>
    </source>
</reference>
<accession>A0ABP4UYA7</accession>
<evidence type="ECO:0000313" key="2">
    <source>
        <dbReference type="Proteomes" id="UP001500383"/>
    </source>
</evidence>
<proteinExistence type="predicted"/>
<evidence type="ECO:0000313" key="1">
    <source>
        <dbReference type="EMBL" id="GAA1713762.1"/>
    </source>
</evidence>
<keyword evidence="2" id="KW-1185">Reference proteome</keyword>
<gene>
    <name evidence="1" type="ORF">GCM10009831_24290</name>
</gene>
<dbReference type="EMBL" id="BAAAQG010000011">
    <property type="protein sequence ID" value="GAA1713762.1"/>
    <property type="molecule type" value="Genomic_DNA"/>
</dbReference>
<comment type="caution">
    <text evidence="1">The sequence shown here is derived from an EMBL/GenBank/DDBJ whole genome shotgun (WGS) entry which is preliminary data.</text>
</comment>
<dbReference type="Proteomes" id="UP001500383">
    <property type="component" value="Unassembled WGS sequence"/>
</dbReference>
<organism evidence="1 2">
    <name type="scientific">Dietzia cercidiphylli</name>
    <dbReference type="NCBI Taxonomy" id="498199"/>
    <lineage>
        <taxon>Bacteria</taxon>
        <taxon>Bacillati</taxon>
        <taxon>Actinomycetota</taxon>
        <taxon>Actinomycetes</taxon>
        <taxon>Mycobacteriales</taxon>
        <taxon>Dietziaceae</taxon>
        <taxon>Dietzia</taxon>
    </lineage>
</organism>